<name>A0A445HB31_GLYSO</name>
<dbReference type="EMBL" id="QZWG01000013">
    <property type="protein sequence ID" value="RZB70858.1"/>
    <property type="molecule type" value="Genomic_DNA"/>
</dbReference>
<keyword evidence="13" id="KW-1185">Reference proteome</keyword>
<dbReference type="GO" id="GO:0016887">
    <property type="term" value="F:ATP hydrolysis activity"/>
    <property type="evidence" value="ECO:0007669"/>
    <property type="project" value="InterPro"/>
</dbReference>
<feature type="transmembrane region" description="Helical" evidence="10">
    <location>
        <begin position="404"/>
        <end position="426"/>
    </location>
</feature>
<proteinExistence type="inferred from homology"/>
<evidence type="ECO:0000256" key="1">
    <source>
        <dbReference type="ARBA" id="ARBA00004141"/>
    </source>
</evidence>
<evidence type="ECO:0000313" key="12">
    <source>
        <dbReference type="EMBL" id="RZB70858.1"/>
    </source>
</evidence>
<dbReference type="Gramene" id="XM_028341492.1">
    <property type="protein sequence ID" value="XP_028197293.1"/>
    <property type="gene ID" value="LOC114382220"/>
</dbReference>
<evidence type="ECO:0000256" key="5">
    <source>
        <dbReference type="ARBA" id="ARBA00022741"/>
    </source>
</evidence>
<evidence type="ECO:0000259" key="11">
    <source>
        <dbReference type="PROSITE" id="PS50893"/>
    </source>
</evidence>
<feature type="transmembrane region" description="Helical" evidence="10">
    <location>
        <begin position="514"/>
        <end position="536"/>
    </location>
</feature>
<dbReference type="FunFam" id="3.40.50.300:FF:001533">
    <property type="entry name" value="ABC transporter G family member 11"/>
    <property type="match status" value="1"/>
</dbReference>
<comment type="similarity">
    <text evidence="2">Belongs to the ABC transporter superfamily. ABCG family. Eye pigment precursor importer (TC 3.A.1.204) subfamily.</text>
</comment>
<dbReference type="PANTHER" id="PTHR48042:SF1">
    <property type="entry name" value="ABC TRANSPORTER G FAMILY MEMBER 11-LIKE"/>
    <property type="match status" value="1"/>
</dbReference>
<reference evidence="12 13" key="1">
    <citation type="submission" date="2018-09" db="EMBL/GenBank/DDBJ databases">
        <title>A high-quality reference genome of wild soybean provides a powerful tool to mine soybean genomes.</title>
        <authorList>
            <person name="Xie M."/>
            <person name="Chung C.Y.L."/>
            <person name="Li M.-W."/>
            <person name="Wong F.-L."/>
            <person name="Chan T.-F."/>
            <person name="Lam H.-M."/>
        </authorList>
    </citation>
    <scope>NUCLEOTIDE SEQUENCE [LARGE SCALE GENOMIC DNA]</scope>
    <source>
        <strain evidence="13">cv. W05</strain>
        <tissue evidence="12">Hypocotyl of etiolated seedlings</tissue>
    </source>
</reference>
<evidence type="ECO:0000256" key="8">
    <source>
        <dbReference type="ARBA" id="ARBA00023136"/>
    </source>
</evidence>
<dbReference type="Pfam" id="PF00005">
    <property type="entry name" value="ABC_tran"/>
    <property type="match status" value="1"/>
</dbReference>
<organism evidence="12 13">
    <name type="scientific">Glycine soja</name>
    <name type="common">Wild soybean</name>
    <dbReference type="NCBI Taxonomy" id="3848"/>
    <lineage>
        <taxon>Eukaryota</taxon>
        <taxon>Viridiplantae</taxon>
        <taxon>Streptophyta</taxon>
        <taxon>Embryophyta</taxon>
        <taxon>Tracheophyta</taxon>
        <taxon>Spermatophyta</taxon>
        <taxon>Magnoliopsida</taxon>
        <taxon>eudicotyledons</taxon>
        <taxon>Gunneridae</taxon>
        <taxon>Pentapetalae</taxon>
        <taxon>rosids</taxon>
        <taxon>fabids</taxon>
        <taxon>Fabales</taxon>
        <taxon>Fabaceae</taxon>
        <taxon>Papilionoideae</taxon>
        <taxon>50 kb inversion clade</taxon>
        <taxon>NPAAA clade</taxon>
        <taxon>indigoferoid/millettioid clade</taxon>
        <taxon>Phaseoleae</taxon>
        <taxon>Glycine</taxon>
        <taxon>Glycine subgen. Soja</taxon>
    </lineage>
</organism>
<feature type="transmembrane region" description="Helical" evidence="10">
    <location>
        <begin position="478"/>
        <end position="502"/>
    </location>
</feature>
<dbReference type="GO" id="GO:0016020">
    <property type="term" value="C:membrane"/>
    <property type="evidence" value="ECO:0007669"/>
    <property type="project" value="UniProtKB-SubCell"/>
</dbReference>
<dbReference type="GO" id="GO:0005524">
    <property type="term" value="F:ATP binding"/>
    <property type="evidence" value="ECO:0007669"/>
    <property type="project" value="UniProtKB-KW"/>
</dbReference>
<dbReference type="InterPro" id="IPR003593">
    <property type="entry name" value="AAA+_ATPase"/>
</dbReference>
<dbReference type="SUPFAM" id="SSF52540">
    <property type="entry name" value="P-loop containing nucleoside triphosphate hydrolases"/>
    <property type="match status" value="1"/>
</dbReference>
<dbReference type="InterPro" id="IPR043926">
    <property type="entry name" value="ABCG_dom"/>
</dbReference>
<feature type="domain" description="ABC transporter" evidence="11">
    <location>
        <begin position="60"/>
        <end position="306"/>
    </location>
</feature>
<dbReference type="InterPro" id="IPR052215">
    <property type="entry name" value="Plant_ABCG"/>
</dbReference>
<feature type="region of interest" description="Disordered" evidence="9">
    <location>
        <begin position="31"/>
        <end position="55"/>
    </location>
</feature>
<keyword evidence="7 10" id="KW-1133">Transmembrane helix</keyword>
<evidence type="ECO:0000256" key="9">
    <source>
        <dbReference type="SAM" id="MobiDB-lite"/>
    </source>
</evidence>
<evidence type="ECO:0000256" key="7">
    <source>
        <dbReference type="ARBA" id="ARBA00022989"/>
    </source>
</evidence>
<keyword evidence="8 10" id="KW-0472">Membrane</keyword>
<dbReference type="InterPro" id="IPR027417">
    <property type="entry name" value="P-loop_NTPase"/>
</dbReference>
<feature type="transmembrane region" description="Helical" evidence="10">
    <location>
        <begin position="438"/>
        <end position="458"/>
    </location>
</feature>
<sequence length="693" mass="76915">MASLLSSNSAAPSHYEVNPNSRFEATLIEETCSAQKPKGTKGGETSGWNNNEREEKGTCLSWKDVRVTASVGKNGSKSILEGLTGYAKPGQLLAIMGPSGCGKSTLLDTLAGRLGSNTRQTGEILINGKKQALAYGTSAYVTQDDTLLTTLTVGEAVHYSAQLQLPDTMPKEEKKERADFTIREMGLQDAINTRIGGWGVKGISGGQKRRVSICIEILTRPGLLFLDEPTSGLDSAASYYVMKRIATLDKKDDVHRTVVASIHQPSSEVFQLFDNLCLLSSGRTVYFGPASAAKEFFASNGFPCPPLMNPSDHLLKTINKDFDQDTELNLGGTVTIPTEEAIRILVDSYKSSEMNHEVQKEVAVLTEKNTSSTNKKRRHAGFLNQCFALTKRSSINMYRDLGYYWLRLAIYIALAISLATIFYDLGTSYRSIQDRGSFLMFVSSFMTFMTIGGFPSFVEDMKVFERERLNGHYSVTAFVIGNTFSAIPYLLLVSIIPGAIAYYLPGLQKDFEHFVYFICVLFACLMLVESLMMIVASIVPNFLMGIITGAGIQGIMIIGGGFFRLPNDLPRPFWKYPMFYVAFHRYAYQGLFKNEFEGLRFATNNVGGGYISGEEILRDMWQVNMSYSKWFDLGILLGMIILYRVLFLINIKTTEKLKPIIVSFMSSSRSSPKPTIQIMQNPNATPLQEVQVI</sequence>
<dbReference type="InterPro" id="IPR013525">
    <property type="entry name" value="ABC2_TM"/>
</dbReference>
<dbReference type="SMART" id="SM00382">
    <property type="entry name" value="AAA"/>
    <property type="match status" value="1"/>
</dbReference>
<evidence type="ECO:0000256" key="6">
    <source>
        <dbReference type="ARBA" id="ARBA00022840"/>
    </source>
</evidence>
<dbReference type="InterPro" id="IPR003439">
    <property type="entry name" value="ABC_transporter-like_ATP-bd"/>
</dbReference>
<comment type="subcellular location">
    <subcellularLocation>
        <location evidence="1">Membrane</location>
        <topology evidence="1">Multi-pass membrane protein</topology>
    </subcellularLocation>
</comment>
<dbReference type="InterPro" id="IPR017871">
    <property type="entry name" value="ABC_transporter-like_CS"/>
</dbReference>
<dbReference type="Pfam" id="PF19055">
    <property type="entry name" value="ABC2_membrane_7"/>
    <property type="match status" value="1"/>
</dbReference>
<evidence type="ECO:0000256" key="10">
    <source>
        <dbReference type="SAM" id="Phobius"/>
    </source>
</evidence>
<keyword evidence="5" id="KW-0547">Nucleotide-binding</keyword>
<evidence type="ECO:0000256" key="2">
    <source>
        <dbReference type="ARBA" id="ARBA00005814"/>
    </source>
</evidence>
<dbReference type="Proteomes" id="UP000289340">
    <property type="component" value="Chromosome 13"/>
</dbReference>
<dbReference type="PROSITE" id="PS50893">
    <property type="entry name" value="ABC_TRANSPORTER_2"/>
    <property type="match status" value="1"/>
</dbReference>
<dbReference type="Gene3D" id="3.40.50.300">
    <property type="entry name" value="P-loop containing nucleotide triphosphate hydrolases"/>
    <property type="match status" value="1"/>
</dbReference>
<feature type="transmembrane region" description="Helical" evidence="10">
    <location>
        <begin position="630"/>
        <end position="649"/>
    </location>
</feature>
<keyword evidence="6" id="KW-0067">ATP-binding</keyword>
<comment type="caution">
    <text evidence="12">The sequence shown here is derived from an EMBL/GenBank/DDBJ whole genome shotgun (WGS) entry which is preliminary data.</text>
</comment>
<dbReference type="PANTHER" id="PTHR48042">
    <property type="entry name" value="ABC TRANSPORTER G FAMILY MEMBER 11"/>
    <property type="match status" value="1"/>
</dbReference>
<accession>A0A445HB31</accession>
<evidence type="ECO:0000313" key="13">
    <source>
        <dbReference type="Proteomes" id="UP000289340"/>
    </source>
</evidence>
<protein>
    <submittedName>
        <fullName evidence="12">ABC transporter G family member 11 isoform A</fullName>
    </submittedName>
</protein>
<dbReference type="Pfam" id="PF01061">
    <property type="entry name" value="ABC2_membrane"/>
    <property type="match status" value="1"/>
</dbReference>
<evidence type="ECO:0000256" key="3">
    <source>
        <dbReference type="ARBA" id="ARBA00022448"/>
    </source>
</evidence>
<gene>
    <name evidence="12" type="ORF">D0Y65_035696</name>
</gene>
<dbReference type="GO" id="GO:0140359">
    <property type="term" value="F:ABC-type transporter activity"/>
    <property type="evidence" value="ECO:0007669"/>
    <property type="project" value="InterPro"/>
</dbReference>
<dbReference type="PROSITE" id="PS00211">
    <property type="entry name" value="ABC_TRANSPORTER_1"/>
    <property type="match status" value="1"/>
</dbReference>
<evidence type="ECO:0000256" key="4">
    <source>
        <dbReference type="ARBA" id="ARBA00022692"/>
    </source>
</evidence>
<dbReference type="AlphaFoldDB" id="A0A445HB31"/>
<dbReference type="SMR" id="A0A445HB31"/>
<keyword evidence="4 10" id="KW-0812">Transmembrane</keyword>
<keyword evidence="3" id="KW-0813">Transport</keyword>
<feature type="transmembrane region" description="Helical" evidence="10">
    <location>
        <begin position="542"/>
        <end position="565"/>
    </location>
</feature>